<dbReference type="PROSITE" id="PS00894">
    <property type="entry name" value="HTH_DEOR_1"/>
    <property type="match status" value="1"/>
</dbReference>
<dbReference type="GO" id="GO:0003677">
    <property type="term" value="F:DNA binding"/>
    <property type="evidence" value="ECO:0007669"/>
    <property type="project" value="UniProtKB-KW"/>
</dbReference>
<dbReference type="PRINTS" id="PR00037">
    <property type="entry name" value="HTHLACR"/>
</dbReference>
<dbReference type="SUPFAM" id="SSF100950">
    <property type="entry name" value="NagB/RpiA/CoA transferase-like"/>
    <property type="match status" value="1"/>
</dbReference>
<keyword evidence="4" id="KW-0804">Transcription</keyword>
<dbReference type="Pfam" id="PF00455">
    <property type="entry name" value="DeoRC"/>
    <property type="match status" value="1"/>
</dbReference>
<dbReference type="InterPro" id="IPR037171">
    <property type="entry name" value="NagB/RpiA_transferase-like"/>
</dbReference>
<organism evidence="6 7">
    <name type="scientific">Tistrella mobilis</name>
    <dbReference type="NCBI Taxonomy" id="171437"/>
    <lineage>
        <taxon>Bacteria</taxon>
        <taxon>Pseudomonadati</taxon>
        <taxon>Pseudomonadota</taxon>
        <taxon>Alphaproteobacteria</taxon>
        <taxon>Geminicoccales</taxon>
        <taxon>Geminicoccaceae</taxon>
        <taxon>Tistrella</taxon>
    </lineage>
</organism>
<keyword evidence="2" id="KW-0805">Transcription regulation</keyword>
<dbReference type="Gene3D" id="3.40.50.1360">
    <property type="match status" value="1"/>
</dbReference>
<dbReference type="PANTHER" id="PTHR30363">
    <property type="entry name" value="HTH-TYPE TRANSCRIPTIONAL REGULATOR SRLR-RELATED"/>
    <property type="match status" value="1"/>
</dbReference>
<dbReference type="InterPro" id="IPR036388">
    <property type="entry name" value="WH-like_DNA-bd_sf"/>
</dbReference>
<protein>
    <submittedName>
        <fullName evidence="6">Glycerol-3-phosphate transcriptional regulator protein</fullName>
    </submittedName>
</protein>
<keyword evidence="3" id="KW-0238">DNA-binding</keyword>
<dbReference type="SMART" id="SM01134">
    <property type="entry name" value="DeoRC"/>
    <property type="match status" value="1"/>
</dbReference>
<evidence type="ECO:0000313" key="6">
    <source>
        <dbReference type="EMBL" id="KYO50210.1"/>
    </source>
</evidence>
<dbReference type="Gene3D" id="1.10.10.10">
    <property type="entry name" value="Winged helix-like DNA-binding domain superfamily/Winged helix DNA-binding domain"/>
    <property type="match status" value="1"/>
</dbReference>
<dbReference type="SMART" id="SM00420">
    <property type="entry name" value="HTH_DEOR"/>
    <property type="match status" value="1"/>
</dbReference>
<proteinExistence type="predicted"/>
<dbReference type="GO" id="GO:0003700">
    <property type="term" value="F:DNA-binding transcription factor activity"/>
    <property type="evidence" value="ECO:0007669"/>
    <property type="project" value="InterPro"/>
</dbReference>
<dbReference type="InterPro" id="IPR050313">
    <property type="entry name" value="Carb_Metab_HTH_regulators"/>
</dbReference>
<evidence type="ECO:0000313" key="7">
    <source>
        <dbReference type="Proteomes" id="UP000075787"/>
    </source>
</evidence>
<evidence type="ECO:0000256" key="4">
    <source>
        <dbReference type="ARBA" id="ARBA00023163"/>
    </source>
</evidence>
<dbReference type="Proteomes" id="UP000075787">
    <property type="component" value="Unassembled WGS sequence"/>
</dbReference>
<evidence type="ECO:0000256" key="1">
    <source>
        <dbReference type="ARBA" id="ARBA00022491"/>
    </source>
</evidence>
<comment type="caution">
    <text evidence="6">The sequence shown here is derived from an EMBL/GenBank/DDBJ whole genome shotgun (WGS) entry which is preliminary data.</text>
</comment>
<name>A0A162JZZ8_9PROT</name>
<dbReference type="AlphaFoldDB" id="A0A162JZZ8"/>
<reference evidence="6 7" key="1">
    <citation type="submission" date="2015-12" db="EMBL/GenBank/DDBJ databases">
        <title>Genome sequence of Tistrella mobilis MCCC 1A02139.</title>
        <authorList>
            <person name="Lu L."/>
            <person name="Lai Q."/>
            <person name="Shao Z."/>
            <person name="Qian P."/>
        </authorList>
    </citation>
    <scope>NUCLEOTIDE SEQUENCE [LARGE SCALE GENOMIC DNA]</scope>
    <source>
        <strain evidence="6 7">MCCC 1A02139</strain>
    </source>
</reference>
<dbReference type="InterPro" id="IPR014036">
    <property type="entry name" value="DeoR-like_C"/>
</dbReference>
<gene>
    <name evidence="6" type="ORF">AUP44_13795</name>
</gene>
<dbReference type="EMBL" id="LPZR01000203">
    <property type="protein sequence ID" value="KYO50210.1"/>
    <property type="molecule type" value="Genomic_DNA"/>
</dbReference>
<dbReference type="PROSITE" id="PS51000">
    <property type="entry name" value="HTH_DEOR_2"/>
    <property type="match status" value="1"/>
</dbReference>
<evidence type="ECO:0000256" key="3">
    <source>
        <dbReference type="ARBA" id="ARBA00023125"/>
    </source>
</evidence>
<dbReference type="PANTHER" id="PTHR30363:SF4">
    <property type="entry name" value="GLYCEROL-3-PHOSPHATE REGULON REPRESSOR"/>
    <property type="match status" value="1"/>
</dbReference>
<dbReference type="InterPro" id="IPR018356">
    <property type="entry name" value="Tscrpt_reg_HTH_DeoR_CS"/>
</dbReference>
<dbReference type="SUPFAM" id="SSF46785">
    <property type="entry name" value="Winged helix' DNA-binding domain"/>
    <property type="match status" value="1"/>
</dbReference>
<feature type="domain" description="HTH deoR-type" evidence="5">
    <location>
        <begin position="7"/>
        <end position="62"/>
    </location>
</feature>
<accession>A0A162JZZ8</accession>
<evidence type="ECO:0000256" key="2">
    <source>
        <dbReference type="ARBA" id="ARBA00023015"/>
    </source>
</evidence>
<dbReference type="GeneID" id="97240210"/>
<evidence type="ECO:0000259" key="5">
    <source>
        <dbReference type="PROSITE" id="PS51000"/>
    </source>
</evidence>
<sequence>MDDTDKKSRRQAQLVAHLQQHRFISLDEISTRFGVTTQTARRDLIDLEEAGLVRRLHGGGTLAAPPIDPPTYRQRRVENADGKARIGARVAELVGDGSAVFLDTGTTCEAVAQALTGRQNLRVVTYSLRSAALLSEVESATVAVPGGFVRHVDAGVFSHETVDFIGAFRFDTAVISVSGIDEHGIMGDDDHGEVQAVRAAMQQAKRTILAVDGSKFFRRGLVSLAVITEVDLVVTDTPPPPAITALLAVAGVGVELADG</sequence>
<dbReference type="OrthoDB" id="9814815at2"/>
<dbReference type="InterPro" id="IPR036390">
    <property type="entry name" value="WH_DNA-bd_sf"/>
</dbReference>
<keyword evidence="1" id="KW-0678">Repressor</keyword>
<dbReference type="Pfam" id="PF08220">
    <property type="entry name" value="HTH_DeoR"/>
    <property type="match status" value="1"/>
</dbReference>
<dbReference type="InterPro" id="IPR001034">
    <property type="entry name" value="DeoR_HTH"/>
</dbReference>
<dbReference type="RefSeq" id="WP_062768554.1">
    <property type="nucleotide sequence ID" value="NZ_CP121045.1"/>
</dbReference>